<reference evidence="5 6" key="1">
    <citation type="submission" date="2018-09" db="EMBL/GenBank/DDBJ databases">
        <title>Genomic investigation of the strawberry pathogen Phytophthora fragariae indicates pathogenicity is determined by transcriptional variation in three key races.</title>
        <authorList>
            <person name="Adams T.M."/>
            <person name="Armitage A.D."/>
            <person name="Sobczyk M.K."/>
            <person name="Bates H.J."/>
            <person name="Dunwell J.M."/>
            <person name="Nellist C.F."/>
            <person name="Harrison R.J."/>
        </authorList>
    </citation>
    <scope>NUCLEOTIDE SEQUENCE [LARGE SCALE GENOMIC DNA]</scope>
    <source>
        <strain evidence="3 6">BC-23</strain>
        <strain evidence="4 7">NOV-77</strain>
        <strain evidence="2 5">SCRP245</strain>
    </source>
</reference>
<dbReference type="Proteomes" id="UP000486351">
    <property type="component" value="Unassembled WGS sequence"/>
</dbReference>
<dbReference type="Proteomes" id="UP000476176">
    <property type="component" value="Unassembled WGS sequence"/>
</dbReference>
<dbReference type="AlphaFoldDB" id="A0A6A3GGA2"/>
<dbReference type="EMBL" id="QXFY01007057">
    <property type="protein sequence ID" value="KAE9267015.1"/>
    <property type="molecule type" value="Genomic_DNA"/>
</dbReference>
<name>A0A6A3GGA2_9STRA</name>
<evidence type="ECO:0000313" key="3">
    <source>
        <dbReference type="EMBL" id="KAE9161090.1"/>
    </source>
</evidence>
<sequence length="154" mass="17648">MTDEVEQEKQEKQNVIDHEHTRETHETELAQLNEKEAGLASATQETPRLYWARSVSWRATRALWGDVAIALKTIHLDMLVQQPRRMLRRQFAEIVIVEVNRRMPWLYPLLMDLVRVSNAEVRAALASVFSKVVGLRFRVVLVAMSDVLGGNGSQ</sequence>
<dbReference type="EMBL" id="QXFW01007074">
    <property type="protein sequence ID" value="KAE8957824.1"/>
    <property type="molecule type" value="Genomic_DNA"/>
</dbReference>
<gene>
    <name evidence="3" type="ORF">PF004_g30954</name>
    <name evidence="4" type="ORF">PF008_g31455</name>
    <name evidence="2" type="ORF">PF011_g31008</name>
</gene>
<feature type="region of interest" description="Disordered" evidence="1">
    <location>
        <begin position="1"/>
        <end position="27"/>
    </location>
</feature>
<evidence type="ECO:0000313" key="4">
    <source>
        <dbReference type="EMBL" id="KAE9267015.1"/>
    </source>
</evidence>
<protein>
    <submittedName>
        <fullName evidence="2">Uncharacterized protein</fullName>
    </submittedName>
</protein>
<evidence type="ECO:0000313" key="7">
    <source>
        <dbReference type="Proteomes" id="UP000486351"/>
    </source>
</evidence>
<dbReference type="Proteomes" id="UP000460718">
    <property type="component" value="Unassembled WGS sequence"/>
</dbReference>
<dbReference type="EMBL" id="QXGC01007057">
    <property type="protein sequence ID" value="KAE9161090.1"/>
    <property type="molecule type" value="Genomic_DNA"/>
</dbReference>
<evidence type="ECO:0000313" key="6">
    <source>
        <dbReference type="Proteomes" id="UP000476176"/>
    </source>
</evidence>
<feature type="compositionally biased region" description="Basic and acidic residues" evidence="1">
    <location>
        <begin position="7"/>
        <end position="27"/>
    </location>
</feature>
<evidence type="ECO:0000256" key="1">
    <source>
        <dbReference type="SAM" id="MobiDB-lite"/>
    </source>
</evidence>
<organism evidence="2 5">
    <name type="scientific">Phytophthora fragariae</name>
    <dbReference type="NCBI Taxonomy" id="53985"/>
    <lineage>
        <taxon>Eukaryota</taxon>
        <taxon>Sar</taxon>
        <taxon>Stramenopiles</taxon>
        <taxon>Oomycota</taxon>
        <taxon>Peronosporomycetes</taxon>
        <taxon>Peronosporales</taxon>
        <taxon>Peronosporaceae</taxon>
        <taxon>Phytophthora</taxon>
    </lineage>
</organism>
<evidence type="ECO:0000313" key="5">
    <source>
        <dbReference type="Proteomes" id="UP000460718"/>
    </source>
</evidence>
<comment type="caution">
    <text evidence="2">The sequence shown here is derived from an EMBL/GenBank/DDBJ whole genome shotgun (WGS) entry which is preliminary data.</text>
</comment>
<proteinExistence type="predicted"/>
<accession>A0A6A3GGA2</accession>
<evidence type="ECO:0000313" key="2">
    <source>
        <dbReference type="EMBL" id="KAE8957824.1"/>
    </source>
</evidence>